<dbReference type="GO" id="GO:0042393">
    <property type="term" value="F:histone binding"/>
    <property type="evidence" value="ECO:0007669"/>
    <property type="project" value="TreeGrafter"/>
</dbReference>
<feature type="compositionally biased region" description="Basic and acidic residues" evidence="1">
    <location>
        <begin position="667"/>
        <end position="678"/>
    </location>
</feature>
<dbReference type="InterPro" id="IPR047252">
    <property type="entry name" value="TP53BP1-like"/>
</dbReference>
<dbReference type="GO" id="GO:0005634">
    <property type="term" value="C:nucleus"/>
    <property type="evidence" value="ECO:0007669"/>
    <property type="project" value="TreeGrafter"/>
</dbReference>
<sequence>MASLGLRPPQFSEDVAWLPYWLQNLRADGSNEFLEDSQSPNNQEVKGPKPSPENFSDGKCINALPKDDCGYRSCHLLLSAEDSSNISSAPPEHVFHFSLRLSSDAESFPTQDLNEFHDAVSPQKICSLQPVQTSIDFGQNMRSVTEHLAYEQNLLPASVPETVKRDDMSKSPTDTSDVIRQLKVKSNIKCFTSDSISDAVELSVAASEVLAIHDLVKMESVSELMHTENVLEVALRMKQARLEGWDNGFHSSSEDSDCSDSLSDLNDFVMEEAYEDIGLLSSVSVEEHLCTSIRSQSNAVPLAENYSRCNAKHSEKELTSHVANVDVEMKRHQKTDSPLDSLCCEREMHSDGPALGSTNLKQAENGLPTSQRSAENNSNALALNQTIVSAMVDLTPSMPENDVVSLAVETSGNFKNENLATYLAPERFRSRWLGGWTNKESEPSSLNWNNADRIPEFHIRETSFLSESVDIFPDASSCVQKHDPKCANGSQLSMHSDCLHKKPDEGILHSQNVIRCSNLSLIDPLCSVVPCSISAEHAISSTDKDEEHNTENFVTSISEFVVDTFQRISNKNATLDCRDEKMTPSLGLKDIPITETEVVKQMPKKLTCVEHIDRKQLNPLMDCSVIQPNQALPLNCNLTPLPTNYSMSAAAAASLGTRKSESLSASKSEDGNENEENHGYFVDNKASDGLTIKTSDANGILDEQTQDSRSPLILNNRTRHRLQAPKTVLNDVRTDLQSEQNNNYNELQVVCNKYDGQNVGDRKKVRFSEKVEELDQKRKLSKSEPSYKRGSSVRVKRKRVSKSSTASELLVKHPLTNYCRTVANEFIFQGTQFLLTGLSRQKERDIEALIWNSGGVVLSDIPSPPNSRGKRSLTLSSLQLPVILCMRKMQTTKFLYGCAVGASILKVDWLTDCLKSRSILQPEKYMILPNRSDMRQTKTGTAIHYRDRKHIFERIGIMLHGKHSFCNKLASVIKHGGGQVFKTLQQLVRSIDEKRTLVAAIVAEDKTTISRHLKHCALEGGIPIMPYSWIVKSLHSGKLLPFTEKNNTFPLSFDRVSNPFNMSEEI</sequence>
<name>A0A444XA41_ARAHY</name>
<comment type="caution">
    <text evidence="3">The sequence shown here is derived from an EMBL/GenBank/DDBJ whole genome shotgun (WGS) entry which is preliminary data.</text>
</comment>
<dbReference type="Pfam" id="PF16770">
    <property type="entry name" value="RTT107_BRCT_5"/>
    <property type="match status" value="1"/>
</dbReference>
<dbReference type="SUPFAM" id="SSF52113">
    <property type="entry name" value="BRCT domain"/>
    <property type="match status" value="2"/>
</dbReference>
<dbReference type="SMART" id="SM00292">
    <property type="entry name" value="BRCT"/>
    <property type="match status" value="2"/>
</dbReference>
<dbReference type="InterPro" id="IPR036420">
    <property type="entry name" value="BRCT_dom_sf"/>
</dbReference>
<dbReference type="PROSITE" id="PS50172">
    <property type="entry name" value="BRCT"/>
    <property type="match status" value="2"/>
</dbReference>
<evidence type="ECO:0000313" key="4">
    <source>
        <dbReference type="Proteomes" id="UP000289738"/>
    </source>
</evidence>
<evidence type="ECO:0000313" key="3">
    <source>
        <dbReference type="EMBL" id="RYQ86568.1"/>
    </source>
</evidence>
<dbReference type="Pfam" id="PF18428">
    <property type="entry name" value="BRCT_3"/>
    <property type="match status" value="1"/>
</dbReference>
<accession>A0A444XA41</accession>
<evidence type="ECO:0000256" key="1">
    <source>
        <dbReference type="SAM" id="MobiDB-lite"/>
    </source>
</evidence>
<reference evidence="3 4" key="1">
    <citation type="submission" date="2019-01" db="EMBL/GenBank/DDBJ databases">
        <title>Sequencing of cultivated peanut Arachis hypogaea provides insights into genome evolution and oil improvement.</title>
        <authorList>
            <person name="Chen X."/>
        </authorList>
    </citation>
    <scope>NUCLEOTIDE SEQUENCE [LARGE SCALE GENOMIC DNA]</scope>
    <source>
        <strain evidence="4">cv. Fuhuasheng</strain>
        <tissue evidence="3">Leaves</tissue>
    </source>
</reference>
<feature type="region of interest" description="Disordered" evidence="1">
    <location>
        <begin position="661"/>
        <end position="683"/>
    </location>
</feature>
<gene>
    <name evidence="3" type="ORF">Ahy_B10g106232</name>
</gene>
<feature type="region of interest" description="Disordered" evidence="1">
    <location>
        <begin position="32"/>
        <end position="58"/>
    </location>
</feature>
<keyword evidence="4" id="KW-1185">Reference proteome</keyword>
<dbReference type="InterPro" id="IPR001357">
    <property type="entry name" value="BRCT_dom"/>
</dbReference>
<feature type="region of interest" description="Disordered" evidence="1">
    <location>
        <begin position="776"/>
        <end position="799"/>
    </location>
</feature>
<dbReference type="GO" id="GO:0045944">
    <property type="term" value="P:positive regulation of transcription by RNA polymerase II"/>
    <property type="evidence" value="ECO:0007669"/>
    <property type="project" value="TreeGrafter"/>
</dbReference>
<dbReference type="Gramene" id="arahy.Tifrunner.gnm2.ann2.Ah20g496100.1">
    <property type="protein sequence ID" value="arahy.Tifrunner.gnm2.ann2.Ah20g496100.1-CDS"/>
    <property type="gene ID" value="arahy.Tifrunner.gnm2.ann2.Ah20g496100"/>
</dbReference>
<dbReference type="EMBL" id="SDMP01000020">
    <property type="protein sequence ID" value="RYQ86568.1"/>
    <property type="molecule type" value="Genomic_DNA"/>
</dbReference>
<feature type="domain" description="BRCT" evidence="2">
    <location>
        <begin position="947"/>
        <end position="1047"/>
    </location>
</feature>
<dbReference type="PANTHER" id="PTHR15321:SF3">
    <property type="entry name" value="TP53-BINDING PROTEIN 1"/>
    <property type="match status" value="1"/>
</dbReference>
<dbReference type="AlphaFoldDB" id="A0A444XA41"/>
<organism evidence="3 4">
    <name type="scientific">Arachis hypogaea</name>
    <name type="common">Peanut</name>
    <dbReference type="NCBI Taxonomy" id="3818"/>
    <lineage>
        <taxon>Eukaryota</taxon>
        <taxon>Viridiplantae</taxon>
        <taxon>Streptophyta</taxon>
        <taxon>Embryophyta</taxon>
        <taxon>Tracheophyta</taxon>
        <taxon>Spermatophyta</taxon>
        <taxon>Magnoliopsida</taxon>
        <taxon>eudicotyledons</taxon>
        <taxon>Gunneridae</taxon>
        <taxon>Pentapetalae</taxon>
        <taxon>rosids</taxon>
        <taxon>fabids</taxon>
        <taxon>Fabales</taxon>
        <taxon>Fabaceae</taxon>
        <taxon>Papilionoideae</taxon>
        <taxon>50 kb inversion clade</taxon>
        <taxon>dalbergioids sensu lato</taxon>
        <taxon>Dalbergieae</taxon>
        <taxon>Pterocarpus clade</taxon>
        <taxon>Arachis</taxon>
    </lineage>
</organism>
<feature type="compositionally biased region" description="Basic and acidic residues" evidence="1">
    <location>
        <begin position="776"/>
        <end position="787"/>
    </location>
</feature>
<proteinExistence type="predicted"/>
<dbReference type="PANTHER" id="PTHR15321">
    <property type="entry name" value="TUMOR SUPPRESSOR P53-BINDING PROTEIN 1"/>
    <property type="match status" value="1"/>
</dbReference>
<dbReference type="GO" id="GO:0000077">
    <property type="term" value="P:DNA damage checkpoint signaling"/>
    <property type="evidence" value="ECO:0007669"/>
    <property type="project" value="TreeGrafter"/>
</dbReference>
<dbReference type="STRING" id="3818.A0A444XA41"/>
<dbReference type="Gene3D" id="3.40.50.10190">
    <property type="entry name" value="BRCT domain"/>
    <property type="match status" value="2"/>
</dbReference>
<feature type="domain" description="BRCT" evidence="2">
    <location>
        <begin position="823"/>
        <end position="927"/>
    </location>
</feature>
<evidence type="ECO:0000259" key="2">
    <source>
        <dbReference type="PROSITE" id="PS50172"/>
    </source>
</evidence>
<dbReference type="Proteomes" id="UP000289738">
    <property type="component" value="Chromosome B10"/>
</dbReference>
<protein>
    <recommendedName>
        <fullName evidence="2">BRCT domain-containing protein</fullName>
    </recommendedName>
</protein>